<accession>A0A182ET56</accession>
<sequence length="119" mass="14111">MGRLTFGKNKARIIKYGRFPNDWYIEFGHQPNRRLKFRALRPYLQLNSMSRSSESEQAYEYCYDSNWMWTTDERILIQSKTSHDLQNGEKQEDSSNPLDLDSLRQTDHKSTTASENPEN</sequence>
<feature type="region of interest" description="Disordered" evidence="1">
    <location>
        <begin position="80"/>
        <end position="119"/>
    </location>
</feature>
<keyword evidence="3" id="KW-1185">Reference proteome</keyword>
<organism evidence="4">
    <name type="scientific">Onchocerca ochengi</name>
    <name type="common">Filarial nematode worm</name>
    <dbReference type="NCBI Taxonomy" id="42157"/>
    <lineage>
        <taxon>Eukaryota</taxon>
        <taxon>Metazoa</taxon>
        <taxon>Ecdysozoa</taxon>
        <taxon>Nematoda</taxon>
        <taxon>Chromadorea</taxon>
        <taxon>Rhabditida</taxon>
        <taxon>Spirurina</taxon>
        <taxon>Spiruromorpha</taxon>
        <taxon>Filarioidea</taxon>
        <taxon>Onchocercidae</taxon>
        <taxon>Onchocerca</taxon>
    </lineage>
</organism>
<dbReference type="Proteomes" id="UP000271087">
    <property type="component" value="Unassembled WGS sequence"/>
</dbReference>
<dbReference type="EMBL" id="UYRW01007716">
    <property type="protein sequence ID" value="VDM95719.1"/>
    <property type="molecule type" value="Genomic_DNA"/>
</dbReference>
<evidence type="ECO:0000313" key="4">
    <source>
        <dbReference type="WBParaSite" id="nOo.2.0.1.t11329-RA"/>
    </source>
</evidence>
<feature type="compositionally biased region" description="Basic and acidic residues" evidence="1">
    <location>
        <begin position="80"/>
        <end position="93"/>
    </location>
</feature>
<feature type="compositionally biased region" description="Basic and acidic residues" evidence="1">
    <location>
        <begin position="101"/>
        <end position="110"/>
    </location>
</feature>
<evidence type="ECO:0000313" key="2">
    <source>
        <dbReference type="EMBL" id="VDM95719.1"/>
    </source>
</evidence>
<gene>
    <name evidence="2" type="ORF">NOO_LOCUS11329</name>
</gene>
<name>A0A182ET56_ONCOC</name>
<evidence type="ECO:0000256" key="1">
    <source>
        <dbReference type="SAM" id="MobiDB-lite"/>
    </source>
</evidence>
<protein>
    <submittedName>
        <fullName evidence="4">MBD domain-containing protein</fullName>
    </submittedName>
</protein>
<reference evidence="4" key="1">
    <citation type="submission" date="2016-06" db="UniProtKB">
        <authorList>
            <consortium name="WormBaseParasite"/>
        </authorList>
    </citation>
    <scope>IDENTIFICATION</scope>
</reference>
<proteinExistence type="predicted"/>
<evidence type="ECO:0000313" key="3">
    <source>
        <dbReference type="Proteomes" id="UP000271087"/>
    </source>
</evidence>
<reference evidence="2 3" key="2">
    <citation type="submission" date="2018-08" db="EMBL/GenBank/DDBJ databases">
        <authorList>
            <person name="Laetsch R D."/>
            <person name="Stevens L."/>
            <person name="Kumar S."/>
            <person name="Blaxter L. M."/>
        </authorList>
    </citation>
    <scope>NUCLEOTIDE SEQUENCE [LARGE SCALE GENOMIC DNA]</scope>
</reference>
<dbReference type="WBParaSite" id="nOo.2.0.1.t11329-RA">
    <property type="protein sequence ID" value="nOo.2.0.1.t11329-RA"/>
    <property type="gene ID" value="nOo.2.0.1.g11329"/>
</dbReference>
<dbReference type="AlphaFoldDB" id="A0A182ET56"/>